<reference evidence="2" key="2">
    <citation type="journal article" date="2022" name="Microb. Genom.">
        <title>A chromosome-scale genome assembly of the tomato pathogen Cladosporium fulvum reveals a compartmentalized genome architecture and the presence of a dispensable chromosome.</title>
        <authorList>
            <person name="Zaccaron A.Z."/>
            <person name="Chen L.H."/>
            <person name="Samaras A."/>
            <person name="Stergiopoulos I."/>
        </authorList>
    </citation>
    <scope>NUCLEOTIDE SEQUENCE</scope>
    <source>
        <strain evidence="2">Race5_Kim</strain>
    </source>
</reference>
<dbReference type="RefSeq" id="XP_047757148.1">
    <property type="nucleotide sequence ID" value="XM_047899968.1"/>
</dbReference>
<feature type="signal peptide" evidence="1">
    <location>
        <begin position="1"/>
        <end position="16"/>
    </location>
</feature>
<evidence type="ECO:0000256" key="1">
    <source>
        <dbReference type="SAM" id="SignalP"/>
    </source>
</evidence>
<dbReference type="EMBL" id="CP090163">
    <property type="protein sequence ID" value="UJO12782.1"/>
    <property type="molecule type" value="Genomic_DNA"/>
</dbReference>
<dbReference type="SUPFAM" id="SSF63829">
    <property type="entry name" value="Calcium-dependent phosphotriesterase"/>
    <property type="match status" value="1"/>
</dbReference>
<dbReference type="Proteomes" id="UP000756132">
    <property type="component" value="Chromosome 1"/>
</dbReference>
<dbReference type="KEGG" id="ffu:CLAFUR5_00820"/>
<name>A0A9Q8P4I6_PASFU</name>
<sequence>MKSLLLLSVALPTAFATSNLDHSSRSDPSGDALLQKVYQFPNNTWVENLAVRSNGNILVSLISSPEVWQINPEAQSAELVFAFPHATSAMGFAEVTEDVFIVSIGNFSYVTGAEQQGSWSVWELDFGHAPLPVDEGRGYWRRPHYGYEQDIARVRKVLDIPEAVFLNGATALPGSAETGIVLIADSELGTIWRVNTRVETYRVAAQDPAFRPNASIPLQIGINGMHYHEGYVYSSNTFSTPLLARTPVSPSGYATGPVEVISESAEFPVNGGAAADDFAIGAKGDIWLASASSTLVKIAAHGEQEVVAGGADSKVLLGCTSAAFGRATKMKDILYISTNGGLGNPALGVVGGGLYSLDTARL</sequence>
<dbReference type="GeneID" id="71980698"/>
<protein>
    <submittedName>
        <fullName evidence="2">Hetero-Diels-Alderase asR5</fullName>
    </submittedName>
</protein>
<evidence type="ECO:0000313" key="3">
    <source>
        <dbReference type="Proteomes" id="UP000756132"/>
    </source>
</evidence>
<dbReference type="AlphaFoldDB" id="A0A9Q8P4I6"/>
<organism evidence="2 3">
    <name type="scientific">Passalora fulva</name>
    <name type="common">Tomato leaf mold</name>
    <name type="synonym">Cladosporium fulvum</name>
    <dbReference type="NCBI Taxonomy" id="5499"/>
    <lineage>
        <taxon>Eukaryota</taxon>
        <taxon>Fungi</taxon>
        <taxon>Dikarya</taxon>
        <taxon>Ascomycota</taxon>
        <taxon>Pezizomycotina</taxon>
        <taxon>Dothideomycetes</taxon>
        <taxon>Dothideomycetidae</taxon>
        <taxon>Mycosphaerellales</taxon>
        <taxon>Mycosphaerellaceae</taxon>
        <taxon>Fulvia</taxon>
    </lineage>
</organism>
<reference evidence="2" key="1">
    <citation type="submission" date="2021-12" db="EMBL/GenBank/DDBJ databases">
        <authorList>
            <person name="Zaccaron A."/>
            <person name="Stergiopoulos I."/>
        </authorList>
    </citation>
    <scope>NUCLEOTIDE SEQUENCE</scope>
    <source>
        <strain evidence="2">Race5_Kim</strain>
    </source>
</reference>
<dbReference type="OMA" id="NGGMFLP"/>
<proteinExistence type="predicted"/>
<evidence type="ECO:0000313" key="2">
    <source>
        <dbReference type="EMBL" id="UJO12782.1"/>
    </source>
</evidence>
<feature type="chain" id="PRO_5040500254" evidence="1">
    <location>
        <begin position="17"/>
        <end position="362"/>
    </location>
</feature>
<dbReference type="PANTHER" id="PTHR42060">
    <property type="entry name" value="NHL REPEAT-CONTAINING PROTEIN-RELATED"/>
    <property type="match status" value="1"/>
</dbReference>
<keyword evidence="3" id="KW-1185">Reference proteome</keyword>
<keyword evidence="1" id="KW-0732">Signal</keyword>
<dbReference type="OrthoDB" id="9977941at2759"/>
<dbReference type="Gene3D" id="2.120.10.30">
    <property type="entry name" value="TolB, C-terminal domain"/>
    <property type="match status" value="1"/>
</dbReference>
<dbReference type="InterPro" id="IPR052998">
    <property type="entry name" value="Hetero-Diels-Alderase-like"/>
</dbReference>
<gene>
    <name evidence="2" type="ORF">CLAFUR5_00820</name>
</gene>
<dbReference type="InterPro" id="IPR011042">
    <property type="entry name" value="6-blade_b-propeller_TolB-like"/>
</dbReference>
<accession>A0A9Q8P4I6</accession>
<dbReference type="PANTHER" id="PTHR42060:SF3">
    <property type="entry name" value="SMP-30_GLUCONOLACTONASE_LRE-LIKE REGION DOMAIN-CONTAINING PROTEIN"/>
    <property type="match status" value="1"/>
</dbReference>